<keyword evidence="2" id="KW-1185">Reference proteome</keyword>
<sequence>MDDRVTLKTLIAVNREFFGSRWSEKDLEELVNPRFGVVSDLSSLAERLSVIRAKDLADQPPFWITERQP</sequence>
<gene>
    <name evidence="1" type="ORF">AB4Y32_33730</name>
</gene>
<accession>A0ACC6UAG7</accession>
<reference evidence="1" key="1">
    <citation type="submission" date="2024-07" db="EMBL/GenBank/DDBJ databases">
        <title>A survey of Mimosa microsymbionts across Brazilian biomes reveals a high diversity of Paraburkholderia nodulating endemic species, but also that Cupriavidus is common as a symbiont of widespread species.</title>
        <authorList>
            <person name="Rouws L."/>
            <person name="Barauna A."/>
            <person name="Beukes C."/>
            <person name="Rouws J.R.C."/>
            <person name="De Faria S.M."/>
            <person name="Gross E."/>
            <person name="Bueno Dos Reis Junior F."/>
            <person name="Simon M.F."/>
            <person name="Maluk M."/>
            <person name="Odee D.W."/>
            <person name="Kenicer G."/>
            <person name="Young J.P.W."/>
            <person name="Reis V.M."/>
            <person name="Zilli J."/>
            <person name="James E.K."/>
        </authorList>
    </citation>
    <scope>NUCLEOTIDE SEQUENCE</scope>
    <source>
        <strain evidence="1">EG181B</strain>
    </source>
</reference>
<evidence type="ECO:0000313" key="2">
    <source>
        <dbReference type="Proteomes" id="UP001558850"/>
    </source>
</evidence>
<comment type="caution">
    <text evidence="1">The sequence shown here is derived from an EMBL/GenBank/DDBJ whole genome shotgun (WGS) entry which is preliminary data.</text>
</comment>
<name>A0ACC6UAG7_9BURK</name>
<proteinExistence type="predicted"/>
<organism evidence="1 2">
    <name type="scientific">Paraburkholderia phymatum</name>
    <dbReference type="NCBI Taxonomy" id="148447"/>
    <lineage>
        <taxon>Bacteria</taxon>
        <taxon>Pseudomonadati</taxon>
        <taxon>Pseudomonadota</taxon>
        <taxon>Betaproteobacteria</taxon>
        <taxon>Burkholderiales</taxon>
        <taxon>Burkholderiaceae</taxon>
        <taxon>Paraburkholderia</taxon>
    </lineage>
</organism>
<dbReference type="Proteomes" id="UP001558850">
    <property type="component" value="Unassembled WGS sequence"/>
</dbReference>
<evidence type="ECO:0000313" key="1">
    <source>
        <dbReference type="EMBL" id="MEX3936675.1"/>
    </source>
</evidence>
<protein>
    <submittedName>
        <fullName evidence="1">Uncharacterized protein</fullName>
    </submittedName>
</protein>
<dbReference type="EMBL" id="JBFRCH010000036">
    <property type="protein sequence ID" value="MEX3936675.1"/>
    <property type="molecule type" value="Genomic_DNA"/>
</dbReference>